<dbReference type="Gene3D" id="3.30.530.20">
    <property type="match status" value="1"/>
</dbReference>
<gene>
    <name evidence="1" type="ORF">TAE01_34190</name>
</gene>
<comment type="caution">
    <text evidence="1">The sequence shown here is derived from an EMBL/GenBank/DDBJ whole genome shotgun (WGS) entry which is preliminary data.</text>
</comment>
<accession>A0A512D571</accession>
<dbReference type="RefSeq" id="WP_147068002.1">
    <property type="nucleotide sequence ID" value="NZ_BAAARO010000019.1"/>
</dbReference>
<keyword evidence="2" id="KW-1185">Reference proteome</keyword>
<name>A0A512D571_9MICO</name>
<dbReference type="SUPFAM" id="SSF55961">
    <property type="entry name" value="Bet v1-like"/>
    <property type="match status" value="1"/>
</dbReference>
<proteinExistence type="predicted"/>
<organism evidence="1 2">
    <name type="scientific">Terrabacter aerolatus</name>
    <dbReference type="NCBI Taxonomy" id="422442"/>
    <lineage>
        <taxon>Bacteria</taxon>
        <taxon>Bacillati</taxon>
        <taxon>Actinomycetota</taxon>
        <taxon>Actinomycetes</taxon>
        <taxon>Micrococcales</taxon>
        <taxon>Intrasporangiaceae</taxon>
        <taxon>Terrabacter</taxon>
    </lineage>
</organism>
<protein>
    <recommendedName>
        <fullName evidence="3">SRPBCC family protein</fullName>
    </recommendedName>
</protein>
<reference evidence="1 2" key="1">
    <citation type="submission" date="2019-07" db="EMBL/GenBank/DDBJ databases">
        <title>Whole genome shotgun sequence of Terrabacter aerolatus NBRC 106305.</title>
        <authorList>
            <person name="Hosoyama A."/>
            <person name="Uohara A."/>
            <person name="Ohji S."/>
            <person name="Ichikawa N."/>
        </authorList>
    </citation>
    <scope>NUCLEOTIDE SEQUENCE [LARGE SCALE GENOMIC DNA]</scope>
    <source>
        <strain evidence="1 2">NBRC 106305</strain>
    </source>
</reference>
<dbReference type="AlphaFoldDB" id="A0A512D571"/>
<dbReference type="EMBL" id="BJYX01000023">
    <property type="protein sequence ID" value="GEO31609.1"/>
    <property type="molecule type" value="Genomic_DNA"/>
</dbReference>
<dbReference type="OrthoDB" id="3255669at2"/>
<evidence type="ECO:0008006" key="3">
    <source>
        <dbReference type="Google" id="ProtNLM"/>
    </source>
</evidence>
<evidence type="ECO:0000313" key="2">
    <source>
        <dbReference type="Proteomes" id="UP000321534"/>
    </source>
</evidence>
<sequence>MRRGAGPLLAAVVGGVAALGVVTLRWSALHWGATTEETRERLPGDEILPDPGLVATRAVTIEAPPEEVWRWVVQMGSDRGGFYSYDGLENLAGCHLHSADAVVEAWQHLEPGDRVRLHPRVALAVASIDPGRALVLHAGPAMPGDPEAAPYDFTWSFVLRRHPHRATRLITRERFSYPHRWSPLLVEPMSVASSVMSQKMLRGIRDRAEGAARSSGR</sequence>
<dbReference type="Proteomes" id="UP000321534">
    <property type="component" value="Unassembled WGS sequence"/>
</dbReference>
<dbReference type="InterPro" id="IPR023393">
    <property type="entry name" value="START-like_dom_sf"/>
</dbReference>
<evidence type="ECO:0000313" key="1">
    <source>
        <dbReference type="EMBL" id="GEO31609.1"/>
    </source>
</evidence>